<feature type="compositionally biased region" description="Basic and acidic residues" evidence="1">
    <location>
        <begin position="104"/>
        <end position="141"/>
    </location>
</feature>
<dbReference type="AlphaFoldDB" id="A0AAV6QXY7"/>
<keyword evidence="5" id="KW-1185">Reference proteome</keyword>
<feature type="compositionally biased region" description="Basic and acidic residues" evidence="1">
    <location>
        <begin position="47"/>
        <end position="56"/>
    </location>
</feature>
<dbReference type="SMART" id="SM00409">
    <property type="entry name" value="IG"/>
    <property type="match status" value="3"/>
</dbReference>
<dbReference type="EMBL" id="JAGKHQ010000015">
    <property type="protein sequence ID" value="KAG7497946.1"/>
    <property type="molecule type" value="Genomic_DNA"/>
</dbReference>
<sequence>MNVCDALIVKTRPDVTRRRRSTLHAEQTFLTPPSLFLTAPKSIGVSEDDKNPDRDTVSGLKVSADEETRSLEREEAEEELFKDVDPKTLAAVLLEALNQSQGARGEEEMKAESGEVKKEEEYRQVRTMEGADRDRDGRQELELLMATQGREQEEEERRKAQEEEEKMTEKVTSRTTSQTVQVQQSVSPESGAEKGKGDASQQGPAKTEQGEEEEEQLNPEELKSLETMMKEFPRVDTATKRKVDSENQRESRGYSNNYIVPINKGGNIAMSKKKLKWQEETQKGLNVPSFRGGNFMDDFEDTNYENNAVQSQQPPAEQDVMEEDEPDVDDDEEEEKEEEMLSPEEEEARAKAEQEEMRRQAAEAQRAKMEEEKLADIASDMLLRYMVKQTNGNKKYSPSLSNAAEDKRSDEDPEVMEEDDIDPQTIDKLIEISSKLHLPADDVVDIISDVEKKKKKDVPPELSSRWQLPLTPISSSFSSKNGFAPPPISTSQNNFPDAKQPSPAVNLLKTWFHDKTAPKSPDRWSKPVNPLQNLWSRPQRPLSIKQDFWRKSPKSVWTGYPSYPYVYPFYYQRKPYPDYYPVYYSPSPRPKPRYYIPKPAITLNKFLGNSLDDGDSFPPKRRYHSWVQPRLKAPPSAGFQQKPYYSSYNLRLYPHTAAFECPSVVHKRVGDTVEFSSCLPPEGVTNALWTYQDEIVAELHEDRKGFERYQFKGRASLNPANLSLTVRRLTLQDSGVYRFYSEVNNVTITLHVHASLTPPVLTVASTWNASSESCTVLLDCNSPSGGEVTYNWTVKNQTLSGSRLQFTIRPQEAETTFTCTVFNFISEQSALITVKCNGNDNMIEDSSPSLLLLPLMSGLIIGSLMIILLLLPLVFCSQSKGGYRNRMNQSQSVNQDETQQHVYSSLLHGDGSVYEMLRVSENAGNTVLQMVGGRLHRLTCFLASHAELLLPLLLLWFCLHDVEASECPSVVHKRVGDTVVFSSCLPSEGVTSAIWIYKDQVVEDLEESKKRPQFKGRTSLNRTNLNLTVRRLTLQDSGVYRFQSDVNEVQRKTVTITLHVHALLTPPILTVISNSSASNESCTVVLDCNSTSDSNVTYNWTVKSQTYNGSRLQYTIRPREGGATFTCTILNSFGEQSFTEKAVKCDNNTDESSKGADNFPKLWIVVAAGACLLLIIIVVTVICVCVCKRRQTEEIPQTGIETEYADISDYVVDNKPAHVPSVYDFVRDHGPNPVTLMPHSVYDKIQLNRVRTPPESAYQDI</sequence>
<feature type="compositionally biased region" description="Basic and acidic residues" evidence="1">
    <location>
        <begin position="220"/>
        <end position="252"/>
    </location>
</feature>
<evidence type="ECO:0000313" key="4">
    <source>
        <dbReference type="EMBL" id="KAG7497946.1"/>
    </source>
</evidence>
<dbReference type="InterPro" id="IPR003599">
    <property type="entry name" value="Ig_sub"/>
</dbReference>
<accession>A0AAV6QXY7</accession>
<feature type="compositionally biased region" description="Basic and acidic residues" evidence="1">
    <location>
        <begin position="63"/>
        <end position="81"/>
    </location>
</feature>
<dbReference type="InterPro" id="IPR007110">
    <property type="entry name" value="Ig-like_dom"/>
</dbReference>
<feature type="compositionally biased region" description="Polar residues" evidence="1">
    <location>
        <begin position="304"/>
        <end position="315"/>
    </location>
</feature>
<feature type="transmembrane region" description="Helical" evidence="2">
    <location>
        <begin position="851"/>
        <end position="876"/>
    </location>
</feature>
<feature type="domain" description="Ig-like" evidence="3">
    <location>
        <begin position="758"/>
        <end position="833"/>
    </location>
</feature>
<protein>
    <submittedName>
        <fullName evidence="4">Neurosecretory protein VGF-like</fullName>
    </submittedName>
</protein>
<comment type="caution">
    <text evidence="4">The sequence shown here is derived from an EMBL/GenBank/DDBJ whole genome shotgun (WGS) entry which is preliminary data.</text>
</comment>
<dbReference type="GO" id="GO:0005184">
    <property type="term" value="F:neuropeptide hormone activity"/>
    <property type="evidence" value="ECO:0007669"/>
    <property type="project" value="InterPro"/>
</dbReference>
<gene>
    <name evidence="4" type="ORF">JOB18_046431</name>
</gene>
<feature type="compositionally biased region" description="Low complexity" evidence="1">
    <location>
        <begin position="173"/>
        <end position="187"/>
    </location>
</feature>
<feature type="region of interest" description="Disordered" evidence="1">
    <location>
        <begin position="39"/>
        <end position="81"/>
    </location>
</feature>
<feature type="compositionally biased region" description="Basic and acidic residues" evidence="1">
    <location>
        <begin position="348"/>
        <end position="368"/>
    </location>
</feature>
<dbReference type="Proteomes" id="UP000693946">
    <property type="component" value="Linkage Group LG3"/>
</dbReference>
<evidence type="ECO:0000313" key="5">
    <source>
        <dbReference type="Proteomes" id="UP000693946"/>
    </source>
</evidence>
<dbReference type="PANTHER" id="PTHR15159:SF2">
    <property type="entry name" value="NEUROSECRETORY PROTEIN VGF"/>
    <property type="match status" value="1"/>
</dbReference>
<evidence type="ECO:0000259" key="3">
    <source>
        <dbReference type="PROSITE" id="PS50835"/>
    </source>
</evidence>
<keyword evidence="2" id="KW-0472">Membrane</keyword>
<feature type="compositionally biased region" description="Basic and acidic residues" evidence="1">
    <location>
        <begin position="155"/>
        <end position="172"/>
    </location>
</feature>
<feature type="compositionally biased region" description="Acidic residues" evidence="1">
    <location>
        <begin position="411"/>
        <end position="422"/>
    </location>
</feature>
<feature type="region of interest" description="Disordered" evidence="1">
    <location>
        <begin position="99"/>
        <end position="263"/>
    </location>
</feature>
<dbReference type="InterPro" id="IPR026128">
    <property type="entry name" value="VGF"/>
</dbReference>
<organism evidence="4 5">
    <name type="scientific">Solea senegalensis</name>
    <name type="common">Senegalese sole</name>
    <dbReference type="NCBI Taxonomy" id="28829"/>
    <lineage>
        <taxon>Eukaryota</taxon>
        <taxon>Metazoa</taxon>
        <taxon>Chordata</taxon>
        <taxon>Craniata</taxon>
        <taxon>Vertebrata</taxon>
        <taxon>Euteleostomi</taxon>
        <taxon>Actinopterygii</taxon>
        <taxon>Neopterygii</taxon>
        <taxon>Teleostei</taxon>
        <taxon>Neoteleostei</taxon>
        <taxon>Acanthomorphata</taxon>
        <taxon>Carangaria</taxon>
        <taxon>Pleuronectiformes</taxon>
        <taxon>Pleuronectoidei</taxon>
        <taxon>Soleidae</taxon>
        <taxon>Solea</taxon>
    </lineage>
</organism>
<feature type="domain" description="Ig-like" evidence="3">
    <location>
        <begin position="1066"/>
        <end position="1139"/>
    </location>
</feature>
<keyword evidence="2" id="KW-0812">Transmembrane</keyword>
<feature type="compositionally biased region" description="Acidic residues" evidence="1">
    <location>
        <begin position="319"/>
        <end position="347"/>
    </location>
</feature>
<feature type="compositionally biased region" description="Polar residues" evidence="1">
    <location>
        <begin position="390"/>
        <end position="402"/>
    </location>
</feature>
<name>A0AAV6QXY7_SOLSE</name>
<feature type="transmembrane region" description="Helical" evidence="2">
    <location>
        <begin position="1162"/>
        <end position="1187"/>
    </location>
</feature>
<keyword evidence="2" id="KW-1133">Transmembrane helix</keyword>
<feature type="region of interest" description="Disordered" evidence="1">
    <location>
        <begin position="285"/>
        <end position="368"/>
    </location>
</feature>
<dbReference type="PANTHER" id="PTHR15159">
    <property type="entry name" value="NEUROSECRETORY PROTEIN VGF"/>
    <property type="match status" value="1"/>
</dbReference>
<proteinExistence type="predicted"/>
<feature type="region of interest" description="Disordered" evidence="1">
    <location>
        <begin position="390"/>
        <end position="423"/>
    </location>
</feature>
<evidence type="ECO:0000256" key="1">
    <source>
        <dbReference type="SAM" id="MobiDB-lite"/>
    </source>
</evidence>
<dbReference type="PROSITE" id="PS50835">
    <property type="entry name" value="IG_LIKE"/>
    <property type="match status" value="2"/>
</dbReference>
<evidence type="ECO:0000256" key="2">
    <source>
        <dbReference type="SAM" id="Phobius"/>
    </source>
</evidence>
<reference evidence="4 5" key="1">
    <citation type="journal article" date="2021" name="Sci. Rep.">
        <title>Chromosome anchoring in Senegalese sole (Solea senegalensis) reveals sex-associated markers and genome rearrangements in flatfish.</title>
        <authorList>
            <person name="Guerrero-Cozar I."/>
            <person name="Gomez-Garrido J."/>
            <person name="Berbel C."/>
            <person name="Martinez-Blanch J.F."/>
            <person name="Alioto T."/>
            <person name="Claros M.G."/>
            <person name="Gagnaire P.A."/>
            <person name="Manchado M."/>
        </authorList>
    </citation>
    <scope>NUCLEOTIDE SEQUENCE [LARGE SCALE GENOMIC DNA]</scope>
    <source>
        <strain evidence="4">Sse05_10M</strain>
    </source>
</reference>